<dbReference type="PANTHER" id="PTHR43080:SF2">
    <property type="entry name" value="CBS DOMAIN-CONTAINING PROTEIN"/>
    <property type="match status" value="1"/>
</dbReference>
<dbReference type="InterPro" id="IPR044725">
    <property type="entry name" value="CBSX3_CBS_dom"/>
</dbReference>
<dbReference type="PROSITE" id="PS51371">
    <property type="entry name" value="CBS"/>
    <property type="match status" value="2"/>
</dbReference>
<dbReference type="InterPro" id="IPR051257">
    <property type="entry name" value="Diverse_CBS-Domain"/>
</dbReference>
<feature type="domain" description="CBS" evidence="3">
    <location>
        <begin position="76"/>
        <end position="134"/>
    </location>
</feature>
<gene>
    <name evidence="4" type="ORF">JI748_02595</name>
</gene>
<accession>A0ABX7C6T6</accession>
<name>A0ABX7C6T6_9HYPH</name>
<sequence>MQVDTILNSKGGAVYTIAETSTLADAVALLNTHNIGAVVITGANGGITGILSERDIVRQLGRVTEDALQAPIASIMTRGVVTCERSTDIADVMERMTRRRIRHMPVVEGGVLIGIISIGDVVKHKIEEVEHEAEAMREYIGS</sequence>
<evidence type="ECO:0000313" key="4">
    <source>
        <dbReference type="EMBL" id="QQR39923.1"/>
    </source>
</evidence>
<dbReference type="EMBL" id="CP068046">
    <property type="protein sequence ID" value="QQR39923.1"/>
    <property type="molecule type" value="Genomic_DNA"/>
</dbReference>
<dbReference type="PANTHER" id="PTHR43080">
    <property type="entry name" value="CBS DOMAIN-CONTAINING PROTEIN CBSX3, MITOCHONDRIAL"/>
    <property type="match status" value="1"/>
</dbReference>
<keyword evidence="5" id="KW-1185">Reference proteome</keyword>
<proteinExistence type="predicted"/>
<organism evidence="4 5">
    <name type="scientific">Devosia rhizoryzae</name>
    <dbReference type="NCBI Taxonomy" id="2774137"/>
    <lineage>
        <taxon>Bacteria</taxon>
        <taxon>Pseudomonadati</taxon>
        <taxon>Pseudomonadota</taxon>
        <taxon>Alphaproteobacteria</taxon>
        <taxon>Hyphomicrobiales</taxon>
        <taxon>Devosiaceae</taxon>
        <taxon>Devosia</taxon>
    </lineage>
</organism>
<protein>
    <submittedName>
        <fullName evidence="4">CBS domain-containing protein</fullName>
    </submittedName>
</protein>
<reference evidence="4 5" key="1">
    <citation type="submission" date="2021-01" db="EMBL/GenBank/DDBJ databases">
        <title>Genome seq and assembly of Devosia sp. LEGU1.</title>
        <authorList>
            <person name="Chhetri G."/>
        </authorList>
    </citation>
    <scope>NUCLEOTIDE SEQUENCE [LARGE SCALE GENOMIC DNA]</scope>
    <source>
        <strain evidence="4 5">LEGU1</strain>
    </source>
</reference>
<evidence type="ECO:0000259" key="3">
    <source>
        <dbReference type="PROSITE" id="PS51371"/>
    </source>
</evidence>
<dbReference type="InterPro" id="IPR046342">
    <property type="entry name" value="CBS_dom_sf"/>
</dbReference>
<dbReference type="InterPro" id="IPR000644">
    <property type="entry name" value="CBS_dom"/>
</dbReference>
<dbReference type="CDD" id="cd04623">
    <property type="entry name" value="CBS_pair_bac_euk"/>
    <property type="match status" value="1"/>
</dbReference>
<evidence type="ECO:0000256" key="2">
    <source>
        <dbReference type="PROSITE-ProRule" id="PRU00703"/>
    </source>
</evidence>
<dbReference type="Proteomes" id="UP000595857">
    <property type="component" value="Chromosome"/>
</dbReference>
<keyword evidence="1 2" id="KW-0129">CBS domain</keyword>
<dbReference type="RefSeq" id="WP_201634790.1">
    <property type="nucleotide sequence ID" value="NZ_CP068046.1"/>
</dbReference>
<dbReference type="Pfam" id="PF00571">
    <property type="entry name" value="CBS"/>
    <property type="match status" value="2"/>
</dbReference>
<dbReference type="SMART" id="SM00116">
    <property type="entry name" value="CBS"/>
    <property type="match status" value="2"/>
</dbReference>
<dbReference type="SUPFAM" id="SSF54631">
    <property type="entry name" value="CBS-domain pair"/>
    <property type="match status" value="1"/>
</dbReference>
<evidence type="ECO:0000256" key="1">
    <source>
        <dbReference type="ARBA" id="ARBA00023122"/>
    </source>
</evidence>
<dbReference type="Gene3D" id="3.10.580.10">
    <property type="entry name" value="CBS-domain"/>
    <property type="match status" value="1"/>
</dbReference>
<feature type="domain" description="CBS" evidence="3">
    <location>
        <begin position="7"/>
        <end position="68"/>
    </location>
</feature>
<evidence type="ECO:0000313" key="5">
    <source>
        <dbReference type="Proteomes" id="UP000595857"/>
    </source>
</evidence>